<evidence type="ECO:0000313" key="2">
    <source>
        <dbReference type="Proteomes" id="UP000069015"/>
    </source>
</evidence>
<proteinExistence type="predicted"/>
<gene>
    <name evidence="1" type="ORF">AT705_24695</name>
</gene>
<accession>A0A0U3HTB2</accession>
<dbReference type="Proteomes" id="UP000069015">
    <property type="component" value="Plasmid pMBL6842"/>
</dbReference>
<keyword evidence="1" id="KW-0614">Plasmid</keyword>
<protein>
    <submittedName>
        <fullName evidence="1">Uncharacterized protein</fullName>
    </submittedName>
</protein>
<dbReference type="KEGG" id="prr:AT705_24695"/>
<organism evidence="1 2">
    <name type="scientific">Pseudoalteromonas rubra</name>
    <dbReference type="NCBI Taxonomy" id="43658"/>
    <lineage>
        <taxon>Bacteria</taxon>
        <taxon>Pseudomonadati</taxon>
        <taxon>Pseudomonadota</taxon>
        <taxon>Gammaproteobacteria</taxon>
        <taxon>Alteromonadales</taxon>
        <taxon>Pseudoalteromonadaceae</taxon>
        <taxon>Pseudoalteromonas</taxon>
    </lineage>
</organism>
<geneLocation type="plasmid" evidence="1 2">
    <name>pMBL6842</name>
</geneLocation>
<sequence>MDKPFDKTSVPFGEEGDEIMEPSADLAQLVSGYFQPGELIEDVSMFDVECLLEEVLLEPPQYDEAGVMRYRLSNGTLSIRPLYPTQQKTVWTSKTTTDALHFEFQAADLLFFDFKSLSELNLRFKFIRVLINNSDRLCFCFSLLLRGVSSEHLLSVIRHYITELLEVSRLVTTMRRLDKPLKQH</sequence>
<dbReference type="AlphaFoldDB" id="A0A0U3HTB2"/>
<evidence type="ECO:0000313" key="1">
    <source>
        <dbReference type="EMBL" id="ALU46165.1"/>
    </source>
</evidence>
<name>A0A0U3HTB2_9GAMM</name>
<reference evidence="1 2" key="1">
    <citation type="submission" date="2015-12" db="EMBL/GenBank/DDBJ databases">
        <title>Complete genome sequence of Pseudoalteromonas rubra SCSIO 6842, harboring a conjugative plasmid.</title>
        <authorList>
            <person name="Li B."/>
            <person name="Wang X."/>
        </authorList>
    </citation>
    <scope>NUCLEOTIDE SEQUENCE [LARGE SCALE GENOMIC DNA]</scope>
    <source>
        <strain evidence="1 2">SCSIO 6842</strain>
        <plasmid evidence="2">Plasmid pMBL6842</plasmid>
    </source>
</reference>
<dbReference type="RefSeq" id="WP_058799000.1">
    <property type="nucleotide sequence ID" value="NZ_CP013613.1"/>
</dbReference>
<dbReference type="EMBL" id="CP013613">
    <property type="protein sequence ID" value="ALU46165.1"/>
    <property type="molecule type" value="Genomic_DNA"/>
</dbReference>